<gene>
    <name evidence="1" type="ORF">EV199_5401</name>
</gene>
<name>A0A4Q7MH72_9BACT</name>
<dbReference type="EMBL" id="SGXA01000004">
    <property type="protein sequence ID" value="RZS67017.1"/>
    <property type="molecule type" value="Genomic_DNA"/>
</dbReference>
<dbReference type="Proteomes" id="UP000293874">
    <property type="component" value="Unassembled WGS sequence"/>
</dbReference>
<organism evidence="1 2">
    <name type="scientific">Pseudobacter ginsenosidimutans</name>
    <dbReference type="NCBI Taxonomy" id="661488"/>
    <lineage>
        <taxon>Bacteria</taxon>
        <taxon>Pseudomonadati</taxon>
        <taxon>Bacteroidota</taxon>
        <taxon>Chitinophagia</taxon>
        <taxon>Chitinophagales</taxon>
        <taxon>Chitinophagaceae</taxon>
        <taxon>Pseudobacter</taxon>
    </lineage>
</organism>
<sequence>MINEMLVNPDPFARSFTLEISCDQNLHAIVRLINSEDRIIKLFSWYLLKGANITNIDDILFTSSGKCRLDVINQHGELLHSIDVTQSNQDDSNPNP</sequence>
<keyword evidence="2" id="KW-1185">Reference proteome</keyword>
<accession>A0A4Q7MH72</accession>
<comment type="caution">
    <text evidence="1">The sequence shown here is derived from an EMBL/GenBank/DDBJ whole genome shotgun (WGS) entry which is preliminary data.</text>
</comment>
<proteinExistence type="predicted"/>
<dbReference type="AlphaFoldDB" id="A0A4Q7MH72"/>
<reference evidence="1 2" key="1">
    <citation type="submission" date="2019-02" db="EMBL/GenBank/DDBJ databases">
        <title>Genomic Encyclopedia of Type Strains, Phase IV (KMG-IV): sequencing the most valuable type-strain genomes for metagenomic binning, comparative biology and taxonomic classification.</title>
        <authorList>
            <person name="Goeker M."/>
        </authorList>
    </citation>
    <scope>NUCLEOTIDE SEQUENCE [LARGE SCALE GENOMIC DNA]</scope>
    <source>
        <strain evidence="1 2">DSM 18116</strain>
    </source>
</reference>
<dbReference type="RefSeq" id="WP_130543902.1">
    <property type="nucleotide sequence ID" value="NZ_CP042431.1"/>
</dbReference>
<evidence type="ECO:0000313" key="2">
    <source>
        <dbReference type="Proteomes" id="UP000293874"/>
    </source>
</evidence>
<dbReference type="OrthoDB" id="673391at2"/>
<evidence type="ECO:0000313" key="1">
    <source>
        <dbReference type="EMBL" id="RZS67017.1"/>
    </source>
</evidence>
<protein>
    <submittedName>
        <fullName evidence="1">Uncharacterized protein</fullName>
    </submittedName>
</protein>